<evidence type="ECO:0000256" key="2">
    <source>
        <dbReference type="ARBA" id="ARBA00006739"/>
    </source>
</evidence>
<dbReference type="InterPro" id="IPR040492">
    <property type="entry name" value="GlfT2_N"/>
</dbReference>
<dbReference type="OrthoDB" id="3225550at2"/>
<comment type="pathway">
    <text evidence="1">Cell wall biogenesis; cell wall polysaccharide biosynthesis.</text>
</comment>
<dbReference type="GO" id="GO:0016757">
    <property type="term" value="F:glycosyltransferase activity"/>
    <property type="evidence" value="ECO:0007669"/>
    <property type="project" value="UniProtKB-KW"/>
</dbReference>
<accession>A0A0F0LQW1</accession>
<evidence type="ECO:0000256" key="3">
    <source>
        <dbReference type="ARBA" id="ARBA00022676"/>
    </source>
</evidence>
<name>A0A0F0LQW1_9MICO</name>
<dbReference type="Pfam" id="PF17994">
    <property type="entry name" value="Glft2_N"/>
    <property type="match status" value="1"/>
</dbReference>
<dbReference type="Proteomes" id="UP000033451">
    <property type="component" value="Unassembled WGS sequence"/>
</dbReference>
<sequence>MTAPFVLQRTVFPPEGETAARALYVDGPGEIAGRETLHVAGGGTVSLGTYFNSFAAAYWRRYAALGRVVLTVDAAGRGTIDVVASDAHARPAVVGRIPIDGSGERRVELDLARFDDGGAIWLDLRSVDGLELRSARWTTDAAPRRGGAVTVVIATFNRPDDCAAQLRAVGGDPALVASLAGVVVVDQGDAHPDDADGFAAASALLGDRLRIVRQPNLGGSGGYSRGMLEALAAGDSDAVLLLDDDARAEPEAIARAIAFFRYAAREVVVGGGMLHIDAPTRLYAQSEQWDDRISWFALGRDGAYDVDFAETPWRGHENLHRVERSDFNGWWMCLLPTAVLRRVGLAQPLFLKGDDVEFGLRAGAAGVETVSLPGVAVWHLGWGSKLPTHTWEAYFLHRNRLITALLHSTGRYGRLTVLHAFLGDLKLLSRGHTAPVALRARATRDAVAGPGALPGWLATRVVTVRAAMTAMTDAASRRSPAGTAVAVIGAAAASAARHARLLLGWPRLAARFRASAGDATSVAAWRRIIEDAT</sequence>
<evidence type="ECO:0000313" key="8">
    <source>
        <dbReference type="Proteomes" id="UP000033451"/>
    </source>
</evidence>
<dbReference type="Pfam" id="PF13641">
    <property type="entry name" value="Glyco_tranf_2_3"/>
    <property type="match status" value="1"/>
</dbReference>
<organism evidence="7 8">
    <name type="scientific">Microbacterium ginsengisoli</name>
    <dbReference type="NCBI Taxonomy" id="400772"/>
    <lineage>
        <taxon>Bacteria</taxon>
        <taxon>Bacillati</taxon>
        <taxon>Actinomycetota</taxon>
        <taxon>Actinomycetes</taxon>
        <taxon>Micrococcales</taxon>
        <taxon>Microbacteriaceae</taxon>
        <taxon>Microbacterium</taxon>
    </lineage>
</organism>
<feature type="domain" description="Galactofuranosyltransferase GlfT2 N-terminal" evidence="5">
    <location>
        <begin position="7"/>
        <end position="140"/>
    </location>
</feature>
<dbReference type="EMBL" id="DMNG01000276">
    <property type="protein sequence ID" value="HAN26029.1"/>
    <property type="molecule type" value="Genomic_DNA"/>
</dbReference>
<dbReference type="PANTHER" id="PTHR43179">
    <property type="entry name" value="RHAMNOSYLTRANSFERASE WBBL"/>
    <property type="match status" value="1"/>
</dbReference>
<gene>
    <name evidence="7" type="primary">glfT2</name>
    <name evidence="6" type="ORF">DCP95_15895</name>
    <name evidence="7" type="ORF">RR49_02366</name>
</gene>
<keyword evidence="8" id="KW-1185">Reference proteome</keyword>
<reference evidence="7 8" key="1">
    <citation type="submission" date="2015-02" db="EMBL/GenBank/DDBJ databases">
        <title>Draft genome sequences of ten Microbacterium spp. with emphasis on heavy metal contaminated environments.</title>
        <authorList>
            <person name="Corretto E."/>
        </authorList>
    </citation>
    <scope>NUCLEOTIDE SEQUENCE [LARGE SCALE GENOMIC DNA]</scope>
    <source>
        <strain evidence="7 8">DSM 18659</strain>
    </source>
</reference>
<keyword evidence="3 7" id="KW-0328">Glycosyltransferase</keyword>
<dbReference type="RefSeq" id="WP_048808912.1">
    <property type="nucleotide sequence ID" value="NZ_JYIY01000078.1"/>
</dbReference>
<dbReference type="InterPro" id="IPR029044">
    <property type="entry name" value="Nucleotide-diphossugar_trans"/>
</dbReference>
<dbReference type="STRING" id="400772.RR49_02366"/>
<evidence type="ECO:0000313" key="9">
    <source>
        <dbReference type="Proteomes" id="UP000257479"/>
    </source>
</evidence>
<keyword evidence="4 7" id="KW-0808">Transferase</keyword>
<dbReference type="AlphaFoldDB" id="A0A0F0LQW1"/>
<dbReference type="EMBL" id="JYIY01000078">
    <property type="protein sequence ID" value="KJL35607.1"/>
    <property type="molecule type" value="Genomic_DNA"/>
</dbReference>
<evidence type="ECO:0000259" key="5">
    <source>
        <dbReference type="Pfam" id="PF17994"/>
    </source>
</evidence>
<dbReference type="PANTHER" id="PTHR43179:SF12">
    <property type="entry name" value="GALACTOFURANOSYLTRANSFERASE GLFT2"/>
    <property type="match status" value="1"/>
</dbReference>
<evidence type="ECO:0000313" key="7">
    <source>
        <dbReference type="EMBL" id="KJL35607.1"/>
    </source>
</evidence>
<proteinExistence type="inferred from homology"/>
<comment type="caution">
    <text evidence="7">The sequence shown here is derived from an EMBL/GenBank/DDBJ whole genome shotgun (WGS) entry which is preliminary data.</text>
</comment>
<dbReference type="Gene3D" id="3.90.550.60">
    <property type="match status" value="1"/>
</dbReference>
<dbReference type="EC" id="2.4.1.288" evidence="7"/>
<comment type="similarity">
    <text evidence="2">Belongs to the glycosyltransferase 2 family.</text>
</comment>
<evidence type="ECO:0000256" key="4">
    <source>
        <dbReference type="ARBA" id="ARBA00022679"/>
    </source>
</evidence>
<dbReference type="SUPFAM" id="SSF53448">
    <property type="entry name" value="Nucleotide-diphospho-sugar transferases"/>
    <property type="match status" value="1"/>
</dbReference>
<dbReference type="Proteomes" id="UP000257479">
    <property type="component" value="Unassembled WGS sequence"/>
</dbReference>
<protein>
    <submittedName>
        <fullName evidence="7">Galactofuranosyl transferase GlfT2</fullName>
        <ecNumber evidence="7">2.4.1.288</ecNumber>
    </submittedName>
    <submittedName>
        <fullName evidence="6">Glycosyltransferase family 2 protein</fullName>
    </submittedName>
</protein>
<evidence type="ECO:0000256" key="1">
    <source>
        <dbReference type="ARBA" id="ARBA00004776"/>
    </source>
</evidence>
<evidence type="ECO:0000313" key="6">
    <source>
        <dbReference type="EMBL" id="HAN26029.1"/>
    </source>
</evidence>
<dbReference type="PATRIC" id="fig|400772.4.peg.2378"/>
<reference evidence="6 9" key="2">
    <citation type="journal article" date="2018" name="Nat. Biotechnol.">
        <title>A standardized bacterial taxonomy based on genome phylogeny substantially revises the tree of life.</title>
        <authorList>
            <person name="Parks D.H."/>
            <person name="Chuvochina M."/>
            <person name="Waite D.W."/>
            <person name="Rinke C."/>
            <person name="Skarshewski A."/>
            <person name="Chaumeil P.A."/>
            <person name="Hugenholtz P."/>
        </authorList>
    </citation>
    <scope>NUCLEOTIDE SEQUENCE [LARGE SCALE GENOMIC DNA]</scope>
    <source>
        <strain evidence="6">UBA9152</strain>
    </source>
</reference>